<keyword evidence="3" id="KW-1185">Reference proteome</keyword>
<dbReference type="InterPro" id="IPR021417">
    <property type="entry name" value="DUF3060"/>
</dbReference>
<feature type="signal peptide" evidence="1">
    <location>
        <begin position="1"/>
        <end position="19"/>
    </location>
</feature>
<dbReference type="AlphaFoldDB" id="A0A1Y6F8K5"/>
<evidence type="ECO:0000256" key="1">
    <source>
        <dbReference type="SAM" id="SignalP"/>
    </source>
</evidence>
<keyword evidence="1" id="KW-0732">Signal</keyword>
<feature type="chain" id="PRO_5011002190" description="DUF3060 domain-containing protein" evidence="1">
    <location>
        <begin position="20"/>
        <end position="176"/>
    </location>
</feature>
<proteinExistence type="predicted"/>
<protein>
    <recommendedName>
        <fullName evidence="4">DUF3060 domain-containing protein</fullName>
    </recommendedName>
</protein>
<organism evidence="2 3">
    <name type="scientific">Devosia lucknowensis</name>
    <dbReference type="NCBI Taxonomy" id="1096929"/>
    <lineage>
        <taxon>Bacteria</taxon>
        <taxon>Pseudomonadati</taxon>
        <taxon>Pseudomonadota</taxon>
        <taxon>Alphaproteobacteria</taxon>
        <taxon>Hyphomicrobiales</taxon>
        <taxon>Devosiaceae</taxon>
        <taxon>Devosia</taxon>
    </lineage>
</organism>
<evidence type="ECO:0000313" key="3">
    <source>
        <dbReference type="Proteomes" id="UP000194474"/>
    </source>
</evidence>
<reference evidence="3" key="1">
    <citation type="submission" date="2017-04" db="EMBL/GenBank/DDBJ databases">
        <authorList>
            <person name="Varghese N."/>
            <person name="Submissions S."/>
        </authorList>
    </citation>
    <scope>NUCLEOTIDE SEQUENCE [LARGE SCALE GENOMIC DNA]</scope>
</reference>
<evidence type="ECO:0008006" key="4">
    <source>
        <dbReference type="Google" id="ProtNLM"/>
    </source>
</evidence>
<dbReference type="Pfam" id="PF11259">
    <property type="entry name" value="DUF3060"/>
    <property type="match status" value="1"/>
</dbReference>
<sequence>MRFALPLALLLAMPVAAHAQTAETQDADEVVIEGVSLSRDIPCEGQNIGIYGADNRIHLTGNCGKVIVHGDGHEVSIEKAVELAVSGAGHVVNAGHLAKLVVDTAGNTVNATMASDGADAQVEIAGAEQVLNLDLASATDISINGTEQVLNWSLADGAPEPRIDMGGIDNAANRID</sequence>
<dbReference type="Proteomes" id="UP000194474">
    <property type="component" value="Unassembled WGS sequence"/>
</dbReference>
<accession>A0A1Y6F8K5</accession>
<dbReference type="EMBL" id="FXWK01000001">
    <property type="protein sequence ID" value="SMQ71185.1"/>
    <property type="molecule type" value="Genomic_DNA"/>
</dbReference>
<name>A0A1Y6F8K5_9HYPH</name>
<gene>
    <name evidence="2" type="ORF">SAMN06295905_1936</name>
</gene>
<evidence type="ECO:0000313" key="2">
    <source>
        <dbReference type="EMBL" id="SMQ71185.1"/>
    </source>
</evidence>
<dbReference type="RefSeq" id="WP_170926415.1">
    <property type="nucleotide sequence ID" value="NZ_FXWK01000001.1"/>
</dbReference>